<evidence type="ECO:0000256" key="1">
    <source>
        <dbReference type="SAM" id="MobiDB-lite"/>
    </source>
</evidence>
<reference evidence="3" key="1">
    <citation type="submission" date="2023-08" db="EMBL/GenBank/DDBJ databases">
        <authorList>
            <person name="Chen Y."/>
            <person name="Shah S."/>
            <person name="Dougan E. K."/>
            <person name="Thang M."/>
            <person name="Chan C."/>
        </authorList>
    </citation>
    <scope>NUCLEOTIDE SEQUENCE</scope>
</reference>
<feature type="region of interest" description="Disordered" evidence="1">
    <location>
        <begin position="184"/>
        <end position="226"/>
    </location>
</feature>
<comment type="caution">
    <text evidence="3">The sequence shown here is derived from an EMBL/GenBank/DDBJ whole genome shotgun (WGS) entry which is preliminary data.</text>
</comment>
<dbReference type="Proteomes" id="UP001178507">
    <property type="component" value="Unassembled WGS sequence"/>
</dbReference>
<keyword evidence="4" id="KW-1185">Reference proteome</keyword>
<evidence type="ECO:0000256" key="2">
    <source>
        <dbReference type="SAM" id="Phobius"/>
    </source>
</evidence>
<evidence type="ECO:0000313" key="3">
    <source>
        <dbReference type="EMBL" id="CAJ1377451.1"/>
    </source>
</evidence>
<protein>
    <submittedName>
        <fullName evidence="3">Uncharacterized protein</fullName>
    </submittedName>
</protein>
<accession>A0AA36HYJ6</accession>
<organism evidence="3 4">
    <name type="scientific">Effrenium voratum</name>
    <dbReference type="NCBI Taxonomy" id="2562239"/>
    <lineage>
        <taxon>Eukaryota</taxon>
        <taxon>Sar</taxon>
        <taxon>Alveolata</taxon>
        <taxon>Dinophyceae</taxon>
        <taxon>Suessiales</taxon>
        <taxon>Symbiodiniaceae</taxon>
        <taxon>Effrenium</taxon>
    </lineage>
</organism>
<sequence length="481" mass="51123">MSVKGSVAAVGHIVQEQLQMKYGLSLDMDDFLRKVDSLCRAQLSGEDWDPWQVVNCFNSIKDMRFRSRDASKILALRLEPESVVFDRLLQEVRLMTGTSCAVAVVGRRPSAVAVFRESYGAPAFSTALVGRGGAHAEPLVVFGPPEVQQALLLGVSVVEVLRHDAEKEALPALRAEYVSLRDKPGAKPPADLAVSAPPNTPELKSPVPVNLPPPPTEEHIDRQKSVRADSRLGLAEALRERRAAEAAQPSVARKPRRRHVLEPVGAAEDRERPGGRGRVAWQSGMSAYVSIFGPHLWQPSHIVEAMSPRALLLAASCASAWACTNSGEFDQTAFTVSLYGGSFGGMAIALVMVILASLPLCCGVLKQYGKIIATVAIVLGIVSLLVPAFGSMGACVPFVDAICQERCSGYECTQEEKDGMGSLCNALGIFVVYIGAFGWATVILGIVAASLGCCVCCGCCKAKTDEPSGSPPVVVGAVQKA</sequence>
<keyword evidence="2" id="KW-0472">Membrane</keyword>
<feature type="transmembrane region" description="Helical" evidence="2">
    <location>
        <begin position="338"/>
        <end position="364"/>
    </location>
</feature>
<evidence type="ECO:0000313" key="4">
    <source>
        <dbReference type="Proteomes" id="UP001178507"/>
    </source>
</evidence>
<gene>
    <name evidence="3" type="ORF">EVOR1521_LOCUS6243</name>
</gene>
<feature type="transmembrane region" description="Helical" evidence="2">
    <location>
        <begin position="371"/>
        <end position="390"/>
    </location>
</feature>
<keyword evidence="2" id="KW-0812">Transmembrane</keyword>
<dbReference type="AlphaFoldDB" id="A0AA36HYJ6"/>
<name>A0AA36HYJ6_9DINO</name>
<keyword evidence="2" id="KW-1133">Transmembrane helix</keyword>
<dbReference type="EMBL" id="CAUJNA010000463">
    <property type="protein sequence ID" value="CAJ1377451.1"/>
    <property type="molecule type" value="Genomic_DNA"/>
</dbReference>
<proteinExistence type="predicted"/>
<feature type="compositionally biased region" description="Basic and acidic residues" evidence="1">
    <location>
        <begin position="216"/>
        <end position="226"/>
    </location>
</feature>
<feature type="transmembrane region" description="Helical" evidence="2">
    <location>
        <begin position="427"/>
        <end position="460"/>
    </location>
</feature>